<dbReference type="GeneID" id="92517720"/>
<evidence type="ECO:0000313" key="3">
    <source>
        <dbReference type="EMBL" id="KAG5484483.1"/>
    </source>
</evidence>
<organism evidence="3 4">
    <name type="scientific">Leishmania martiniquensis</name>
    <dbReference type="NCBI Taxonomy" id="1580590"/>
    <lineage>
        <taxon>Eukaryota</taxon>
        <taxon>Discoba</taxon>
        <taxon>Euglenozoa</taxon>
        <taxon>Kinetoplastea</taxon>
        <taxon>Metakinetoplastina</taxon>
        <taxon>Trypanosomatida</taxon>
        <taxon>Trypanosomatidae</taxon>
        <taxon>Leishmaniinae</taxon>
        <taxon>Leishmania</taxon>
    </lineage>
</organism>
<keyword evidence="4" id="KW-1185">Reference proteome</keyword>
<feature type="region of interest" description="Disordered" evidence="2">
    <location>
        <begin position="497"/>
        <end position="522"/>
    </location>
</feature>
<dbReference type="Proteomes" id="UP000673552">
    <property type="component" value="Unassembled WGS sequence"/>
</dbReference>
<accession>A0A836HXS3</accession>
<feature type="compositionally biased region" description="Polar residues" evidence="2">
    <location>
        <begin position="910"/>
        <end position="923"/>
    </location>
</feature>
<feature type="region of interest" description="Disordered" evidence="2">
    <location>
        <begin position="178"/>
        <end position="202"/>
    </location>
</feature>
<dbReference type="OrthoDB" id="266856at2759"/>
<protein>
    <submittedName>
        <fullName evidence="3">Uncharacterized protein</fullName>
    </submittedName>
</protein>
<reference evidence="4" key="1">
    <citation type="journal article" date="2021" name="Microbiol. Resour. Announc.">
        <title>LGAAP: Leishmaniinae Genome Assembly and Annotation Pipeline.</title>
        <authorList>
            <person name="Almutairi H."/>
            <person name="Urbaniak M.D."/>
            <person name="Bates M.D."/>
            <person name="Jariyapan N."/>
            <person name="Kwakye-Nuako G."/>
            <person name="Thomaz-Soccol V."/>
            <person name="Al-Salem W.S."/>
            <person name="Dillon R.J."/>
            <person name="Bates P.A."/>
            <person name="Gatherer D."/>
        </authorList>
    </citation>
    <scope>NUCLEOTIDE SEQUENCE [LARGE SCALE GENOMIC DNA]</scope>
</reference>
<feature type="region of interest" description="Disordered" evidence="2">
    <location>
        <begin position="1085"/>
        <end position="1120"/>
    </location>
</feature>
<feature type="region of interest" description="Disordered" evidence="2">
    <location>
        <begin position="366"/>
        <end position="385"/>
    </location>
</feature>
<feature type="compositionally biased region" description="Low complexity" evidence="2">
    <location>
        <begin position="39"/>
        <end position="59"/>
    </location>
</feature>
<feature type="compositionally biased region" description="Polar residues" evidence="2">
    <location>
        <begin position="549"/>
        <end position="563"/>
    </location>
</feature>
<feature type="compositionally biased region" description="Polar residues" evidence="2">
    <location>
        <begin position="1044"/>
        <end position="1055"/>
    </location>
</feature>
<feature type="compositionally biased region" description="Basic and acidic residues" evidence="2">
    <location>
        <begin position="506"/>
        <end position="522"/>
    </location>
</feature>
<sequence length="1120" mass="119000">MLNGDCFANMSAPAPANTAKGSTTTKRSIPARLPHRPISPSSSSPLQKRSAMSSSSVASLASQRGKALTATRPLTATRSSVAPVLSHAANTKGLEAYLPRLQAAANRACPAAPSKAPPPLRGGSMKAPCLRSSPVKASIAAGAAEASARAACSRSDHVTSPMRGGVALGASRHRANWSLERPVEERDMDDSPQERSPMRPLAGLPQRTQELCEELITLDSLVKVDEDFFSAQAAMESHVLELLRLWREAELAGDSRDGSRRPSGVYSAATASAPSADTQSGDAVNSSSGGGTQRVLQDCKEARDRIALLAELHEELAELEEQHCGLQRRYVVEKSPLSALHELCARLDEEDEEALVDDADTCSAEGAERAAVGTHRDARSKIRPRQGRDVARAGLAACRLLADRLHSRCTMISDRLTDELLWTRSEMARHEWAALQALTPLTQMDRVTSLDARDDNPITNTSASRTTSLFLPTGAVSAVRRGGKDSAGLAANSNANRFSEGVGSARDGDGSKSDRSAAATEPRESFVLRVHVPVFASATPPTLAASSADRSTFSEGSPDTTARGTPGASGDGLLSVGSAERMRRRSSGGAQAPSNGPTVTVSVIATPTRYALVQLYECCREGLAAMLTRLCTLRARRSREVELLRQEQSAMDVYDPAADDIAERCAVLLRYVEQLDEWSAEVLQMDQELHERVKLPSDAALQTYERLRTQLLEVLKQRLEDDEDHDKEQDVARADAEENGDEAVDRDDSNGELHAWQAEDGEGNGGGQRRVPGSVGDDRAHRGTQPPVKASSGAARPTALPRASAEFLVMLEELLQDQEAARKRLPATSPGFSGDMSCLERELDTDEHHRKGNQPSGEASVLERGPLAAEGLDEGASALTDVGATPEAEHLRIPFEAHSCVTISTVTTGNASASEAGDTNTGGPSVGVDASHLAGRRRQRDDGEDTTGGDPSHAALPDTAENKCAHLSDPAAADAPLCEMTVHVSSTSCSESGEVLVEGAESGQSVTHTEGEARRLLHVARDGRGDSNADASDFDVDDDSQSSGKGDNSAHTHQPQRYALGSGSGLGEGLRAFFSAVVRRAMNFDDSDDDADEAKGATPLQERQPGSTSPPPSHKRARRE</sequence>
<comment type="caution">
    <text evidence="3">The sequence shown here is derived from an EMBL/GenBank/DDBJ whole genome shotgun (WGS) entry which is preliminary data.</text>
</comment>
<dbReference type="SMR" id="A0A836HXS3"/>
<dbReference type="RefSeq" id="XP_067180421.1">
    <property type="nucleotide sequence ID" value="XM_067325208.1"/>
</dbReference>
<dbReference type="KEGG" id="lmat:92517720"/>
<keyword evidence="1" id="KW-0175">Coiled coil</keyword>
<feature type="region of interest" description="Disordered" evidence="2">
    <location>
        <begin position="543"/>
        <end position="574"/>
    </location>
</feature>
<gene>
    <name evidence="3" type="ORF">LSCM1_07853</name>
</gene>
<feature type="region of interest" description="Disordered" evidence="2">
    <location>
        <begin position="910"/>
        <end position="957"/>
    </location>
</feature>
<dbReference type="AlphaFoldDB" id="A0A836HXS3"/>
<feature type="region of interest" description="Disordered" evidence="2">
    <location>
        <begin position="253"/>
        <end position="293"/>
    </location>
</feature>
<feature type="region of interest" description="Disordered" evidence="2">
    <location>
        <begin position="1021"/>
        <end position="1065"/>
    </location>
</feature>
<feature type="region of interest" description="Disordered" evidence="2">
    <location>
        <begin position="719"/>
        <end position="799"/>
    </location>
</feature>
<feature type="compositionally biased region" description="Low complexity" evidence="2">
    <location>
        <begin position="267"/>
        <end position="276"/>
    </location>
</feature>
<proteinExistence type="predicted"/>
<feature type="compositionally biased region" description="Basic and acidic residues" evidence="2">
    <location>
        <begin position="726"/>
        <end position="736"/>
    </location>
</feature>
<feature type="coiled-coil region" evidence="1">
    <location>
        <begin position="299"/>
        <end position="329"/>
    </location>
</feature>
<evidence type="ECO:0000313" key="4">
    <source>
        <dbReference type="Proteomes" id="UP000673552"/>
    </source>
</evidence>
<evidence type="ECO:0000256" key="2">
    <source>
        <dbReference type="SAM" id="MobiDB-lite"/>
    </source>
</evidence>
<name>A0A836HXS3_9TRYP</name>
<evidence type="ECO:0000256" key="1">
    <source>
        <dbReference type="SAM" id="Coils"/>
    </source>
</evidence>
<reference evidence="4" key="2">
    <citation type="journal article" date="2021" name="Sci. Data">
        <title>Chromosome-scale genome sequencing, assembly and annotation of six genomes from subfamily Leishmaniinae.</title>
        <authorList>
            <person name="Almutairi H."/>
            <person name="Urbaniak M.D."/>
            <person name="Bates M.D."/>
            <person name="Jariyapan N."/>
            <person name="Kwakye-Nuako G."/>
            <person name="Thomaz Soccol V."/>
            <person name="Al-Salem W.S."/>
            <person name="Dillon R.J."/>
            <person name="Bates P.A."/>
            <person name="Gatherer D."/>
        </authorList>
    </citation>
    <scope>NUCLEOTIDE SEQUENCE [LARGE SCALE GENOMIC DNA]</scope>
</reference>
<feature type="region of interest" description="Disordered" evidence="2">
    <location>
        <begin position="1"/>
        <end position="59"/>
    </location>
</feature>
<feature type="compositionally biased region" description="Polar residues" evidence="2">
    <location>
        <begin position="277"/>
        <end position="287"/>
    </location>
</feature>
<dbReference type="EMBL" id="JAFEUZ010000012">
    <property type="protein sequence ID" value="KAG5484483.1"/>
    <property type="molecule type" value="Genomic_DNA"/>
</dbReference>
<feature type="compositionally biased region" description="Basic and acidic residues" evidence="2">
    <location>
        <begin position="374"/>
        <end position="385"/>
    </location>
</feature>